<dbReference type="STRING" id="1317125.SAMN05444128_3626"/>
<keyword evidence="2" id="KW-0675">Receptor</keyword>
<dbReference type="Proteomes" id="UP000187181">
    <property type="component" value="Unassembled WGS sequence"/>
</dbReference>
<dbReference type="SUPFAM" id="SSF56935">
    <property type="entry name" value="Porins"/>
    <property type="match status" value="1"/>
</dbReference>
<sequence length="187" mass="21153">MTSKRKLTLYLKNILMKKLLFALLLAVCSLQAFAQQELIHPKDQRKQGLVSQPQPYIQINGQQIAQPSLALIKPDNIESIDVLKDENATGMFGDKAKDGAILIKAKPTAEWSTLQDIYTHYRIPAAQQNLKVVINNRVVKDTSQILANLEQIEKVEVVKQDITAPVRWSLSDEEEFLHITSKPQPKQ</sequence>
<gene>
    <name evidence="2" type="ORF">SAMN05444128_3626</name>
</gene>
<accession>A0A1R3XRZ7</accession>
<evidence type="ECO:0000313" key="3">
    <source>
        <dbReference type="Proteomes" id="UP000187181"/>
    </source>
</evidence>
<feature type="signal peptide" evidence="1">
    <location>
        <begin position="1"/>
        <end position="34"/>
    </location>
</feature>
<dbReference type="EMBL" id="FTPP01000004">
    <property type="protein sequence ID" value="SIT94534.1"/>
    <property type="molecule type" value="Genomic_DNA"/>
</dbReference>
<feature type="chain" id="PRO_5013136861" evidence="1">
    <location>
        <begin position="35"/>
        <end position="187"/>
    </location>
</feature>
<organism evidence="2 3">
    <name type="scientific">Pontibacter indicus</name>
    <dbReference type="NCBI Taxonomy" id="1317125"/>
    <lineage>
        <taxon>Bacteria</taxon>
        <taxon>Pseudomonadati</taxon>
        <taxon>Bacteroidota</taxon>
        <taxon>Cytophagia</taxon>
        <taxon>Cytophagales</taxon>
        <taxon>Hymenobacteraceae</taxon>
        <taxon>Pontibacter</taxon>
    </lineage>
</organism>
<keyword evidence="1" id="KW-0732">Signal</keyword>
<proteinExistence type="predicted"/>
<reference evidence="3" key="1">
    <citation type="submission" date="2017-01" db="EMBL/GenBank/DDBJ databases">
        <authorList>
            <person name="Varghese N."/>
            <person name="Submissions S."/>
        </authorList>
    </citation>
    <scope>NUCLEOTIDE SEQUENCE [LARGE SCALE GENOMIC DNA]</scope>
    <source>
        <strain evidence="3">LP100</strain>
    </source>
</reference>
<protein>
    <submittedName>
        <fullName evidence="2">TonB-dependent Receptor Plug Domain</fullName>
    </submittedName>
</protein>
<evidence type="ECO:0000256" key="1">
    <source>
        <dbReference type="SAM" id="SignalP"/>
    </source>
</evidence>
<keyword evidence="3" id="KW-1185">Reference proteome</keyword>
<dbReference type="InterPro" id="IPR037066">
    <property type="entry name" value="Plug_dom_sf"/>
</dbReference>
<name>A0A1R3XRZ7_9BACT</name>
<evidence type="ECO:0000313" key="2">
    <source>
        <dbReference type="EMBL" id="SIT94534.1"/>
    </source>
</evidence>
<dbReference type="AlphaFoldDB" id="A0A1R3XRZ7"/>
<dbReference type="Gene3D" id="2.170.130.10">
    <property type="entry name" value="TonB-dependent receptor, plug domain"/>
    <property type="match status" value="1"/>
</dbReference>